<organism evidence="1 2">
    <name type="scientific">Microbispora hainanensis</name>
    <dbReference type="NCBI Taxonomy" id="568844"/>
    <lineage>
        <taxon>Bacteria</taxon>
        <taxon>Bacillati</taxon>
        <taxon>Actinomycetota</taxon>
        <taxon>Actinomycetes</taxon>
        <taxon>Streptosporangiales</taxon>
        <taxon>Streptosporangiaceae</taxon>
        <taxon>Microbispora</taxon>
    </lineage>
</organism>
<reference evidence="1" key="1">
    <citation type="submission" date="2022-10" db="EMBL/GenBank/DDBJ databases">
        <title>The complete genomes of actinobacterial strains from the NBC collection.</title>
        <authorList>
            <person name="Joergensen T.S."/>
            <person name="Alvarez Arevalo M."/>
            <person name="Sterndorff E.B."/>
            <person name="Faurdal D."/>
            <person name="Vuksanovic O."/>
            <person name="Mourched A.-S."/>
            <person name="Charusanti P."/>
            <person name="Shaw S."/>
            <person name="Blin K."/>
            <person name="Weber T."/>
        </authorList>
    </citation>
    <scope>NUCLEOTIDE SEQUENCE</scope>
    <source>
        <strain evidence="1">NBC_00254</strain>
    </source>
</reference>
<dbReference type="EMBL" id="CP108085">
    <property type="protein sequence ID" value="WUP72264.1"/>
    <property type="molecule type" value="Genomic_DNA"/>
</dbReference>
<dbReference type="RefSeq" id="WP_260617490.1">
    <property type="nucleotide sequence ID" value="NZ_CP108085.1"/>
</dbReference>
<sequence length="40" mass="4623">MRRRQTGPAGFARDPDAFEAFYRRHVQRFPGVMELIGGTK</sequence>
<proteinExistence type="predicted"/>
<protein>
    <submittedName>
        <fullName evidence="1">Uncharacterized protein</fullName>
    </submittedName>
</protein>
<evidence type="ECO:0000313" key="2">
    <source>
        <dbReference type="Proteomes" id="UP001432011"/>
    </source>
</evidence>
<accession>A0ABZ1SIH4</accession>
<dbReference type="Proteomes" id="UP001432011">
    <property type="component" value="Chromosome"/>
</dbReference>
<evidence type="ECO:0000313" key="1">
    <source>
        <dbReference type="EMBL" id="WUP72264.1"/>
    </source>
</evidence>
<gene>
    <name evidence="1" type="ORF">OG913_22800</name>
</gene>
<name>A0ABZ1SIH4_9ACTN</name>
<keyword evidence="2" id="KW-1185">Reference proteome</keyword>